<dbReference type="EMBL" id="NOVD01000012">
    <property type="protein sequence ID" value="PCK25935.1"/>
    <property type="molecule type" value="Genomic_DNA"/>
</dbReference>
<dbReference type="GO" id="GO:0016740">
    <property type="term" value="F:transferase activity"/>
    <property type="evidence" value="ECO:0007669"/>
    <property type="project" value="UniProtKB-KW"/>
</dbReference>
<sequence>MDEHHLDIIRLAWARELGLGDSALRPAHTARVVGDNIHVLDLAGSGAIVGPQWFIERTEDISVDALLQPARLLEIAGDHGGRITGPVDLAFLGDYTDAPPDEQLLISHDIDDALAVAALCPPDDSTTADLGNRTRWFTALTDSTEVLGCAAYSEFQGFVADLTTLTAPAHRRHGIGCAVTLLAAEDALDSGLIPQLRTSRGSAIGATLPRKAKFDVLGAYARVHVHLPS</sequence>
<organism evidence="1 2">
    <name type="scientific">Rhodococcus qingshengii</name>
    <dbReference type="NCBI Taxonomy" id="334542"/>
    <lineage>
        <taxon>Bacteria</taxon>
        <taxon>Bacillati</taxon>
        <taxon>Actinomycetota</taxon>
        <taxon>Actinomycetes</taxon>
        <taxon>Mycobacteriales</taxon>
        <taxon>Nocardiaceae</taxon>
        <taxon>Rhodococcus</taxon>
        <taxon>Rhodococcus erythropolis group</taxon>
    </lineage>
</organism>
<evidence type="ECO:0000313" key="2">
    <source>
        <dbReference type="Proteomes" id="UP000230886"/>
    </source>
</evidence>
<dbReference type="RefSeq" id="WP_099697860.1">
    <property type="nucleotide sequence ID" value="NZ_CP147921.1"/>
</dbReference>
<dbReference type="Proteomes" id="UP000230886">
    <property type="component" value="Unassembled WGS sequence"/>
</dbReference>
<reference evidence="1 2" key="1">
    <citation type="submission" date="2017-07" db="EMBL/GenBank/DDBJ databases">
        <title>Draft sequence of Rhodococcus enclensis 23b-28.</title>
        <authorList>
            <person name="Besaury L."/>
            <person name="Sancelme M."/>
            <person name="Amato P."/>
            <person name="Lallement A."/>
            <person name="Delort A.-M."/>
        </authorList>
    </citation>
    <scope>NUCLEOTIDE SEQUENCE [LARGE SCALE GENOMIC DNA]</scope>
    <source>
        <strain evidence="1 2">23b-28</strain>
    </source>
</reference>
<name>A0A2A5J8P8_RHOSG</name>
<gene>
    <name evidence="1" type="ORF">CHR55_18300</name>
</gene>
<proteinExistence type="predicted"/>
<protein>
    <submittedName>
        <fullName evidence="1">GNAT family acetyltransferase</fullName>
    </submittedName>
</protein>
<dbReference type="SUPFAM" id="SSF55729">
    <property type="entry name" value="Acyl-CoA N-acyltransferases (Nat)"/>
    <property type="match status" value="1"/>
</dbReference>
<dbReference type="Gene3D" id="3.40.630.30">
    <property type="match status" value="1"/>
</dbReference>
<keyword evidence="1" id="KW-0808">Transferase</keyword>
<evidence type="ECO:0000313" key="1">
    <source>
        <dbReference type="EMBL" id="PCK25935.1"/>
    </source>
</evidence>
<dbReference type="AlphaFoldDB" id="A0A2A5J8P8"/>
<accession>A0A2A5J8P8</accession>
<comment type="caution">
    <text evidence="1">The sequence shown here is derived from an EMBL/GenBank/DDBJ whole genome shotgun (WGS) entry which is preliminary data.</text>
</comment>
<dbReference type="InterPro" id="IPR016181">
    <property type="entry name" value="Acyl_CoA_acyltransferase"/>
</dbReference>